<sequence>MASGKIKTPVPEMGAIALPAINALRICTDVYFRAAKKQNCAISRSINRN</sequence>
<organism evidence="1">
    <name type="scientific">Xenorhabdus bovienii str. Intermedium</name>
    <dbReference type="NCBI Taxonomy" id="1379677"/>
    <lineage>
        <taxon>Bacteria</taxon>
        <taxon>Pseudomonadati</taxon>
        <taxon>Pseudomonadota</taxon>
        <taxon>Gammaproteobacteria</taxon>
        <taxon>Enterobacterales</taxon>
        <taxon>Morganellaceae</taxon>
        <taxon>Xenorhabdus</taxon>
    </lineage>
</organism>
<proteinExistence type="predicted"/>
<reference evidence="1" key="1">
    <citation type="submission" date="2013-07" db="EMBL/GenBank/DDBJ databases">
        <title>Sub-species coevolution in mutualistic symbiosis.</title>
        <authorList>
            <person name="Murfin K."/>
            <person name="Klassen J."/>
            <person name="Lee M."/>
            <person name="Forst S."/>
            <person name="Stock P."/>
            <person name="Goodrich-Blair H."/>
        </authorList>
    </citation>
    <scope>NUCLEOTIDE SEQUENCE [LARGE SCALE GENOMIC DNA]</scope>
    <source>
        <strain evidence="1">Intermedium</strain>
    </source>
</reference>
<accession>A0A077QDL8</accession>
<dbReference type="HOGENOM" id="CLU_3142265_0_0_6"/>
<dbReference type="Proteomes" id="UP000028480">
    <property type="component" value="Unassembled WGS sequence"/>
</dbReference>
<dbReference type="EMBL" id="CBTB010000043">
    <property type="protein sequence ID" value="CDH31203.1"/>
    <property type="molecule type" value="Genomic_DNA"/>
</dbReference>
<gene>
    <name evidence="1" type="ORF">XBI1_1370021</name>
</gene>
<protein>
    <submittedName>
        <fullName evidence="1">Uncharacterized protein</fullName>
    </submittedName>
</protein>
<name>A0A077QDL8_XENBV</name>
<dbReference type="AlphaFoldDB" id="A0A077QDL8"/>
<evidence type="ECO:0000313" key="1">
    <source>
        <dbReference type="EMBL" id="CDH31203.1"/>
    </source>
</evidence>
<comment type="caution">
    <text evidence="1">The sequence shown here is derived from an EMBL/GenBank/DDBJ whole genome shotgun (WGS) entry which is preliminary data.</text>
</comment>